<reference evidence="2 4" key="1">
    <citation type="submission" date="2018-06" db="EMBL/GenBank/DDBJ databases">
        <authorList>
            <consortium name="Pathogen Informatics"/>
            <person name="Doyle S."/>
        </authorList>
    </citation>
    <scope>NUCLEOTIDE SEQUENCE [LARGE SCALE GENOMIC DNA]</scope>
    <source>
        <strain evidence="2 4">NCTC11159</strain>
    </source>
</reference>
<evidence type="ECO:0000313" key="5">
    <source>
        <dbReference type="Proteomes" id="UP000295794"/>
    </source>
</evidence>
<dbReference type="EMBL" id="UGHR01000004">
    <property type="protein sequence ID" value="STR45562.1"/>
    <property type="molecule type" value="Genomic_DNA"/>
</dbReference>
<proteinExistence type="predicted"/>
<keyword evidence="5" id="KW-1185">Reference proteome</keyword>
<evidence type="ECO:0000256" key="1">
    <source>
        <dbReference type="SAM" id="SignalP"/>
    </source>
</evidence>
<sequence length="197" mass="20574">MNKLLLGVLVALAFVSSHAEETVAKTDTTAKSRIRVFGQNGAGARVYPGLSCVKSVWSSDGILVSGGMGQAFSSFVGMASNISLGMAETDSSRNLSSKDGILSKAYYQEHEIAAGQPASVALSYNDVSSFYIANGVSYSTVGRRCGGNVTFTPQAGMDYEAGFAWSGKKCSIVINQILSKDGNVELHPVPVAEAPSC</sequence>
<feature type="chain" id="PRO_5016606039" evidence="1">
    <location>
        <begin position="20"/>
        <end position="197"/>
    </location>
</feature>
<gene>
    <name evidence="3" type="ORF">EV682_104231</name>
    <name evidence="2" type="ORF">NCTC11159_04137</name>
</gene>
<evidence type="ECO:0000313" key="4">
    <source>
        <dbReference type="Proteomes" id="UP000255108"/>
    </source>
</evidence>
<organism evidence="2 4">
    <name type="scientific">Iodobacter fluviatilis</name>
    <dbReference type="NCBI Taxonomy" id="537"/>
    <lineage>
        <taxon>Bacteria</taxon>
        <taxon>Pseudomonadati</taxon>
        <taxon>Pseudomonadota</taxon>
        <taxon>Betaproteobacteria</taxon>
        <taxon>Neisseriales</taxon>
        <taxon>Chitinibacteraceae</taxon>
        <taxon>Iodobacter</taxon>
    </lineage>
</organism>
<evidence type="ECO:0000313" key="2">
    <source>
        <dbReference type="EMBL" id="STR45562.1"/>
    </source>
</evidence>
<dbReference type="Proteomes" id="UP000255108">
    <property type="component" value="Unassembled WGS sequence"/>
</dbReference>
<keyword evidence="1" id="KW-0732">Signal</keyword>
<dbReference type="OrthoDB" id="8595109at2"/>
<reference evidence="3 5" key="2">
    <citation type="submission" date="2019-03" db="EMBL/GenBank/DDBJ databases">
        <title>Genomic Encyclopedia of Type Strains, Phase IV (KMG-IV): sequencing the most valuable type-strain genomes for metagenomic binning, comparative biology and taxonomic classification.</title>
        <authorList>
            <person name="Goeker M."/>
        </authorList>
    </citation>
    <scope>NUCLEOTIDE SEQUENCE [LARGE SCALE GENOMIC DNA]</scope>
    <source>
        <strain evidence="3 5">DSM 3764</strain>
    </source>
</reference>
<accession>A0A377SU62</accession>
<dbReference type="Proteomes" id="UP000295794">
    <property type="component" value="Unassembled WGS sequence"/>
</dbReference>
<name>A0A377SU62_9NEIS</name>
<protein>
    <submittedName>
        <fullName evidence="2">Uncharacterized protein</fullName>
    </submittedName>
</protein>
<dbReference type="EMBL" id="SMBT01000004">
    <property type="protein sequence ID" value="TCU88061.1"/>
    <property type="molecule type" value="Genomic_DNA"/>
</dbReference>
<evidence type="ECO:0000313" key="3">
    <source>
        <dbReference type="EMBL" id="TCU88061.1"/>
    </source>
</evidence>
<dbReference type="AlphaFoldDB" id="A0A377SU62"/>
<feature type="signal peptide" evidence="1">
    <location>
        <begin position="1"/>
        <end position="19"/>
    </location>
</feature>
<dbReference type="RefSeq" id="WP_115229741.1">
    <property type="nucleotide sequence ID" value="NZ_CAWOLO010000004.1"/>
</dbReference>